<dbReference type="InterPro" id="IPR004575">
    <property type="entry name" value="MAT1/Tfb3"/>
</dbReference>
<name>A0A4Q4TLV9_9PEZI</name>
<evidence type="ECO:0000256" key="10">
    <source>
        <dbReference type="SAM" id="MobiDB-lite"/>
    </source>
</evidence>
<dbReference type="InterPro" id="IPR015877">
    <property type="entry name" value="MAT1_centre"/>
</dbReference>
<evidence type="ECO:0000256" key="4">
    <source>
        <dbReference type="ARBA" id="ARBA00022771"/>
    </source>
</evidence>
<dbReference type="GO" id="GO:0006289">
    <property type="term" value="P:nucleotide-excision repair"/>
    <property type="evidence" value="ECO:0007669"/>
    <property type="project" value="InterPro"/>
</dbReference>
<dbReference type="STRING" id="155417.A0A4Q4TLV9"/>
<dbReference type="OrthoDB" id="5963at2759"/>
<organism evidence="12 13">
    <name type="scientific">Monosporascus ibericus</name>
    <dbReference type="NCBI Taxonomy" id="155417"/>
    <lineage>
        <taxon>Eukaryota</taxon>
        <taxon>Fungi</taxon>
        <taxon>Dikarya</taxon>
        <taxon>Ascomycota</taxon>
        <taxon>Pezizomycotina</taxon>
        <taxon>Sordariomycetes</taxon>
        <taxon>Xylariomycetidae</taxon>
        <taxon>Xylariales</taxon>
        <taxon>Xylariales incertae sedis</taxon>
        <taxon>Monosporascus</taxon>
    </lineage>
</organism>
<dbReference type="GO" id="GO:0061575">
    <property type="term" value="F:cyclin-dependent protein serine/threonine kinase activator activity"/>
    <property type="evidence" value="ECO:0007669"/>
    <property type="project" value="InterPro"/>
</dbReference>
<dbReference type="PROSITE" id="PS00518">
    <property type="entry name" value="ZF_RING_1"/>
    <property type="match status" value="1"/>
</dbReference>
<evidence type="ECO:0000256" key="3">
    <source>
        <dbReference type="ARBA" id="ARBA00022723"/>
    </source>
</evidence>
<feature type="compositionally biased region" description="Gly residues" evidence="10">
    <location>
        <begin position="399"/>
        <end position="412"/>
    </location>
</feature>
<dbReference type="CDD" id="cd16573">
    <property type="entry name" value="RING-HC_TFB3-like"/>
    <property type="match status" value="1"/>
</dbReference>
<dbReference type="PANTHER" id="PTHR12683:SF13">
    <property type="entry name" value="CDK-ACTIVATING KINASE ASSEMBLY FACTOR MAT1"/>
    <property type="match status" value="1"/>
</dbReference>
<protein>
    <recommendedName>
        <fullName evidence="2">RNA polymerase II transcription factor B subunit 3</fullName>
    </recommendedName>
    <alternativeName>
        <fullName evidence="8">RNA polymerase II transcription factor B 38 kDa subunit</fullName>
    </alternativeName>
    <alternativeName>
        <fullName evidence="7">RNA polymerase II transcription factor B p38 subunit</fullName>
    </alternativeName>
</protein>
<dbReference type="EMBL" id="QJNU01000072">
    <property type="protein sequence ID" value="RYP08116.1"/>
    <property type="molecule type" value="Genomic_DNA"/>
</dbReference>
<keyword evidence="6" id="KW-0539">Nucleus</keyword>
<dbReference type="SUPFAM" id="SSF57850">
    <property type="entry name" value="RING/U-box"/>
    <property type="match status" value="1"/>
</dbReference>
<evidence type="ECO:0000256" key="1">
    <source>
        <dbReference type="ARBA" id="ARBA00004123"/>
    </source>
</evidence>
<evidence type="ECO:0000256" key="9">
    <source>
        <dbReference type="PROSITE-ProRule" id="PRU00175"/>
    </source>
</evidence>
<evidence type="ECO:0000313" key="13">
    <source>
        <dbReference type="Proteomes" id="UP000293360"/>
    </source>
</evidence>
<dbReference type="Pfam" id="PF17121">
    <property type="entry name" value="zf-C3HC4_5"/>
    <property type="match status" value="1"/>
</dbReference>
<evidence type="ECO:0000256" key="5">
    <source>
        <dbReference type="ARBA" id="ARBA00022833"/>
    </source>
</evidence>
<dbReference type="InterPro" id="IPR013083">
    <property type="entry name" value="Znf_RING/FYVE/PHD"/>
</dbReference>
<dbReference type="InterPro" id="IPR017907">
    <property type="entry name" value="Znf_RING_CS"/>
</dbReference>
<dbReference type="InterPro" id="IPR001841">
    <property type="entry name" value="Znf_RING"/>
</dbReference>
<dbReference type="GO" id="GO:0006357">
    <property type="term" value="P:regulation of transcription by RNA polymerase II"/>
    <property type="evidence" value="ECO:0007669"/>
    <property type="project" value="TreeGrafter"/>
</dbReference>
<evidence type="ECO:0000256" key="6">
    <source>
        <dbReference type="ARBA" id="ARBA00023242"/>
    </source>
</evidence>
<comment type="subcellular location">
    <subcellularLocation>
        <location evidence="1">Nucleus</location>
    </subcellularLocation>
</comment>
<dbReference type="GO" id="GO:0005675">
    <property type="term" value="C:transcription factor TFIIH holo complex"/>
    <property type="evidence" value="ECO:0007669"/>
    <property type="project" value="InterPro"/>
</dbReference>
<dbReference type="Proteomes" id="UP000293360">
    <property type="component" value="Unassembled WGS sequence"/>
</dbReference>
<comment type="caution">
    <text evidence="12">The sequence shown here is derived from an EMBL/GenBank/DDBJ whole genome shotgun (WGS) entry which is preliminary data.</text>
</comment>
<evidence type="ECO:0000256" key="2">
    <source>
        <dbReference type="ARBA" id="ARBA00022257"/>
    </source>
</evidence>
<feature type="domain" description="RING-type" evidence="11">
    <location>
        <begin position="30"/>
        <end position="72"/>
    </location>
</feature>
<evidence type="ECO:0000256" key="8">
    <source>
        <dbReference type="ARBA" id="ARBA00033277"/>
    </source>
</evidence>
<feature type="region of interest" description="Disordered" evidence="10">
    <location>
        <begin position="394"/>
        <end position="418"/>
    </location>
</feature>
<dbReference type="Gene3D" id="3.30.40.10">
    <property type="entry name" value="Zinc/RING finger domain, C3HC4 (zinc finger)"/>
    <property type="match status" value="1"/>
</dbReference>
<keyword evidence="3" id="KW-0479">Metal-binding</keyword>
<dbReference type="NCBIfam" id="TIGR00570">
    <property type="entry name" value="cdk7"/>
    <property type="match status" value="1"/>
</dbReference>
<dbReference type="GO" id="GO:0008270">
    <property type="term" value="F:zinc ion binding"/>
    <property type="evidence" value="ECO:0007669"/>
    <property type="project" value="UniProtKB-KW"/>
</dbReference>
<feature type="region of interest" description="Disordered" evidence="10">
    <location>
        <begin position="147"/>
        <end position="202"/>
    </location>
</feature>
<gene>
    <name evidence="12" type="ORF">DL764_002099</name>
</gene>
<reference evidence="12 13" key="1">
    <citation type="submission" date="2018-06" db="EMBL/GenBank/DDBJ databases">
        <title>Complete Genomes of Monosporascus.</title>
        <authorList>
            <person name="Robinson A.J."/>
            <person name="Natvig D.O."/>
        </authorList>
    </citation>
    <scope>NUCLEOTIDE SEQUENCE [LARGE SCALE GENOMIC DNA]</scope>
    <source>
        <strain evidence="12 13">CBS 110550</strain>
    </source>
</reference>
<accession>A0A4Q4TLV9</accession>
<dbReference type="PROSITE" id="PS50089">
    <property type="entry name" value="ZF_RING_2"/>
    <property type="match status" value="1"/>
</dbReference>
<dbReference type="Pfam" id="PF06391">
    <property type="entry name" value="MAT1"/>
    <property type="match status" value="1"/>
</dbReference>
<feature type="compositionally biased region" description="Polar residues" evidence="10">
    <location>
        <begin position="10"/>
        <end position="20"/>
    </location>
</feature>
<evidence type="ECO:0000256" key="7">
    <source>
        <dbReference type="ARBA" id="ARBA00029873"/>
    </source>
</evidence>
<proteinExistence type="predicted"/>
<keyword evidence="5" id="KW-0862">Zinc</keyword>
<keyword evidence="13" id="KW-1185">Reference proteome</keyword>
<keyword evidence="4 9" id="KW-0863">Zinc-finger</keyword>
<evidence type="ECO:0000259" key="11">
    <source>
        <dbReference type="PROSITE" id="PS50089"/>
    </source>
</evidence>
<evidence type="ECO:0000313" key="12">
    <source>
        <dbReference type="EMBL" id="RYP08116.1"/>
    </source>
</evidence>
<feature type="region of interest" description="Disordered" evidence="10">
    <location>
        <begin position="1"/>
        <end position="20"/>
    </location>
</feature>
<dbReference type="AlphaFoldDB" id="A0A4Q4TLV9"/>
<sequence length="418" mass="45155">MSRKPATAIRPTTTGTAPSNTASILPSDICPVCKRVRYLNTDMEFLINPECYHAMCSNCVSNIFKSGPAQCPYASCTKTLRFRGFRSAFFGDLSVEREVDVRRRVAAIFNMTQDDFETLRDYNNYLQEVEDLTFDLVSGGEAERARAEERLRAHEQAHRDEIERNKRRGREAEALRRRRDADEAEASLRRRREEREQEERARVEEAKIRDEVMEALARGGDGSGGGASAAEIQERIVARKRAQLAKIAGSHFASALDSALPLSSSTTVPAAAPASADSGAGTGNLLFSIRGLKDKTKLAADEEDLARPYDPFGGLDLTPTRYKLAGADGDGYENPWLADARARDDHRVPGYSTAEYVARAMFEAFAGLGVSVADEKADAQKAVGTAGAEVAAARNQTSGPGGGLVAGAGAGPGPDVFA</sequence>
<dbReference type="PANTHER" id="PTHR12683">
    <property type="entry name" value="CDK-ACTIVATING KINASE ASSEMBLY FACTOR MAT1"/>
    <property type="match status" value="1"/>
</dbReference>